<dbReference type="AlphaFoldDB" id="A0A364Y251"/>
<keyword evidence="2" id="KW-1003">Cell membrane</keyword>
<dbReference type="EMBL" id="QMFY01000006">
    <property type="protein sequence ID" value="RAW00720.1"/>
    <property type="molecule type" value="Genomic_DNA"/>
</dbReference>
<gene>
    <name evidence="9" type="ORF">DQQ10_14160</name>
</gene>
<feature type="transmembrane region" description="Helical" evidence="6">
    <location>
        <begin position="747"/>
        <end position="765"/>
    </location>
</feature>
<feature type="transmembrane region" description="Helical" evidence="6">
    <location>
        <begin position="324"/>
        <end position="348"/>
    </location>
</feature>
<dbReference type="InterPro" id="IPR025857">
    <property type="entry name" value="MacB_PCD"/>
</dbReference>
<dbReference type="PROSITE" id="PS51257">
    <property type="entry name" value="PROKAR_LIPOPROTEIN"/>
    <property type="match status" value="1"/>
</dbReference>
<accession>A0A364Y251</accession>
<comment type="subcellular location">
    <subcellularLocation>
        <location evidence="1">Cell membrane</location>
        <topology evidence="1">Multi-pass membrane protein</topology>
    </subcellularLocation>
</comment>
<comment type="caution">
    <text evidence="9">The sequence shown here is derived from an EMBL/GenBank/DDBJ whole genome shotgun (WGS) entry which is preliminary data.</text>
</comment>
<name>A0A364Y251_9BACT</name>
<evidence type="ECO:0000256" key="3">
    <source>
        <dbReference type="ARBA" id="ARBA00022692"/>
    </source>
</evidence>
<evidence type="ECO:0000256" key="2">
    <source>
        <dbReference type="ARBA" id="ARBA00022475"/>
    </source>
</evidence>
<organism evidence="9 10">
    <name type="scientific">Pseudochryseolinea flava</name>
    <dbReference type="NCBI Taxonomy" id="2059302"/>
    <lineage>
        <taxon>Bacteria</taxon>
        <taxon>Pseudomonadati</taxon>
        <taxon>Bacteroidota</taxon>
        <taxon>Cytophagia</taxon>
        <taxon>Cytophagales</taxon>
        <taxon>Fulvivirgaceae</taxon>
        <taxon>Pseudochryseolinea</taxon>
    </lineage>
</organism>
<keyword evidence="5 6" id="KW-0472">Membrane</keyword>
<evidence type="ECO:0000256" key="1">
    <source>
        <dbReference type="ARBA" id="ARBA00004651"/>
    </source>
</evidence>
<keyword evidence="10" id="KW-1185">Reference proteome</keyword>
<dbReference type="InterPro" id="IPR050250">
    <property type="entry name" value="Macrolide_Exporter_MacB"/>
</dbReference>
<evidence type="ECO:0000256" key="5">
    <source>
        <dbReference type="ARBA" id="ARBA00023136"/>
    </source>
</evidence>
<keyword evidence="3 6" id="KW-0812">Transmembrane</keyword>
<dbReference type="OrthoDB" id="5933722at2"/>
<dbReference type="Pfam" id="PF12704">
    <property type="entry name" value="MacB_PCD"/>
    <property type="match status" value="2"/>
</dbReference>
<evidence type="ECO:0000259" key="7">
    <source>
        <dbReference type="Pfam" id="PF02687"/>
    </source>
</evidence>
<proteinExistence type="predicted"/>
<dbReference type="PANTHER" id="PTHR30572">
    <property type="entry name" value="MEMBRANE COMPONENT OF TRANSPORTER-RELATED"/>
    <property type="match status" value="1"/>
</dbReference>
<feature type="transmembrane region" description="Helical" evidence="6">
    <location>
        <begin position="279"/>
        <end position="303"/>
    </location>
</feature>
<evidence type="ECO:0000313" key="10">
    <source>
        <dbReference type="Proteomes" id="UP000251889"/>
    </source>
</evidence>
<dbReference type="Proteomes" id="UP000251889">
    <property type="component" value="Unassembled WGS sequence"/>
</dbReference>
<dbReference type="PANTHER" id="PTHR30572:SF18">
    <property type="entry name" value="ABC-TYPE MACROLIDE FAMILY EXPORT SYSTEM PERMEASE COMPONENT 2"/>
    <property type="match status" value="1"/>
</dbReference>
<evidence type="ECO:0000256" key="6">
    <source>
        <dbReference type="SAM" id="Phobius"/>
    </source>
</evidence>
<evidence type="ECO:0000256" key="4">
    <source>
        <dbReference type="ARBA" id="ARBA00022989"/>
    </source>
</evidence>
<feature type="transmembrane region" description="Helical" evidence="6">
    <location>
        <begin position="376"/>
        <end position="399"/>
    </location>
</feature>
<dbReference type="GO" id="GO:0022857">
    <property type="term" value="F:transmembrane transporter activity"/>
    <property type="evidence" value="ECO:0007669"/>
    <property type="project" value="TreeGrafter"/>
</dbReference>
<sequence>MLRNFLLISLRNLTKNGVFSFINIFGLAVGMTSCVLIMLWTEDEKSYNLFHEHSEHIYSVKRNVFANDEIVTDDAMPLPSVEALRADAGIRYVVPTDWAVDHLLNYKDQKVIQTGMYVGQEFLQMFTFPLRSGSIATALKDPSAIVLTASTAEALFGKEDPMGKVVRLDDIHDMTVTGVLDDVPSNSSLSFHYLMPFSAYENAQPWVRNVSTQWETNAFLVYIQLHDAAAINDVAKRNKNLIKQNATASLSELYFHPLKDWRLLSRFSNGQPVGGSIEFINSLIIVGGFILLIACINFMNLATARSERRAREVGIRKTIGSMRIQLIAQFILESILIAAMAFILAVGFTEISLPFFNNIVGRDLTIPYDSFTFWKYALIVVFICGVVAGSYPAFYLSSFSPGKVLKGLTGGRRSALPRKILVSLQFSFTIFQIVGTIVFYQQIKHGMERSLGYDRDNLLMIDQTKDITKNITPIKEELLSQGLITSLTSSNSPITSLYAHMNVTWPGRETSTKASFATVAVSYDYMKTMGIQPIEGRDFDPAHQDSASVIINETAAKLMNLEKPLGERVLWDDKELTIVGVVPDIMMTNPYAAVDPTMFIFDPSWVSHYTLRIPKGKDLPETLAKIETIFKKYNPAYPFTYAFADEQFDQKFSTIRFIGTMANIFSFLAIVISCLGLFGLAAFTAEKRTKEIGIRKVLGASVTQMVMLLSREFSKLVFIAFLFTAPMAWFAFNMWLNRFPYRIDIHWMIIAGAGIIALALALITVSSQALRAALANPVNALKRE</sequence>
<feature type="transmembrane region" description="Helical" evidence="6">
    <location>
        <begin position="664"/>
        <end position="685"/>
    </location>
</feature>
<feature type="domain" description="ABC3 transporter permease C-terminal" evidence="7">
    <location>
        <begin position="284"/>
        <end position="399"/>
    </location>
</feature>
<feature type="transmembrane region" description="Helical" evidence="6">
    <location>
        <begin position="420"/>
        <end position="440"/>
    </location>
</feature>
<dbReference type="Pfam" id="PF02687">
    <property type="entry name" value="FtsX"/>
    <property type="match status" value="2"/>
</dbReference>
<keyword evidence="4 6" id="KW-1133">Transmembrane helix</keyword>
<protein>
    <submittedName>
        <fullName evidence="9">ABC transporter permease</fullName>
    </submittedName>
</protein>
<evidence type="ECO:0000259" key="8">
    <source>
        <dbReference type="Pfam" id="PF12704"/>
    </source>
</evidence>
<dbReference type="InterPro" id="IPR003838">
    <property type="entry name" value="ABC3_permease_C"/>
</dbReference>
<feature type="transmembrane region" description="Helical" evidence="6">
    <location>
        <begin position="21"/>
        <end position="40"/>
    </location>
</feature>
<feature type="domain" description="ABC3 transporter permease C-terminal" evidence="7">
    <location>
        <begin position="663"/>
        <end position="770"/>
    </location>
</feature>
<feature type="domain" description="MacB-like periplasmic core" evidence="8">
    <location>
        <begin position="433"/>
        <end position="628"/>
    </location>
</feature>
<feature type="domain" description="MacB-like periplasmic core" evidence="8">
    <location>
        <begin position="20"/>
        <end position="237"/>
    </location>
</feature>
<evidence type="ECO:0000313" key="9">
    <source>
        <dbReference type="EMBL" id="RAW00720.1"/>
    </source>
</evidence>
<feature type="transmembrane region" description="Helical" evidence="6">
    <location>
        <begin position="716"/>
        <end position="735"/>
    </location>
</feature>
<dbReference type="GO" id="GO:0005886">
    <property type="term" value="C:plasma membrane"/>
    <property type="evidence" value="ECO:0007669"/>
    <property type="project" value="UniProtKB-SubCell"/>
</dbReference>
<dbReference type="RefSeq" id="WP_112747521.1">
    <property type="nucleotide sequence ID" value="NZ_QMFY01000006.1"/>
</dbReference>
<reference evidence="9 10" key="1">
    <citation type="submission" date="2018-06" db="EMBL/GenBank/DDBJ databases">
        <title>Chryseolinea flavus sp. nov., a member of the phylum Bacteroidetes isolated from soil.</title>
        <authorList>
            <person name="Li Y."/>
            <person name="Wang J."/>
        </authorList>
    </citation>
    <scope>NUCLEOTIDE SEQUENCE [LARGE SCALE GENOMIC DNA]</scope>
    <source>
        <strain evidence="9 10">SDU1-6</strain>
    </source>
</reference>